<feature type="non-terminal residue" evidence="1">
    <location>
        <position position="1"/>
    </location>
</feature>
<sequence>MLTSKNLCTSGSLAALLLILVVPVQAISPATESETYLEIHTETVGEITSIRIWLSLNAIRIDADTQGGVSVISIGGDDGKLLMVMHQQKTYMEFAAAMMASMAGMLGQMTPEVEEELVEATQPTLTRTGNTKQVGEWAAYEVLAQNPGEDGGMFMWFSQDVGADFRTLAEQILTSMSSLLNSPIMSMI</sequence>
<evidence type="ECO:0008006" key="2">
    <source>
        <dbReference type="Google" id="ProtNLM"/>
    </source>
</evidence>
<name>A0A381STB8_9ZZZZ</name>
<accession>A0A381STB8</accession>
<gene>
    <name evidence="1" type="ORF">METZ01_LOCUS59583</name>
</gene>
<protein>
    <recommendedName>
        <fullName evidence="2">DUF4412 domain-containing protein</fullName>
    </recommendedName>
</protein>
<evidence type="ECO:0000313" key="1">
    <source>
        <dbReference type="EMBL" id="SVA06729.1"/>
    </source>
</evidence>
<organism evidence="1">
    <name type="scientific">marine metagenome</name>
    <dbReference type="NCBI Taxonomy" id="408172"/>
    <lineage>
        <taxon>unclassified sequences</taxon>
        <taxon>metagenomes</taxon>
        <taxon>ecological metagenomes</taxon>
    </lineage>
</organism>
<reference evidence="1" key="1">
    <citation type="submission" date="2018-05" db="EMBL/GenBank/DDBJ databases">
        <authorList>
            <person name="Lanie J.A."/>
            <person name="Ng W.-L."/>
            <person name="Kazmierczak K.M."/>
            <person name="Andrzejewski T.M."/>
            <person name="Davidsen T.M."/>
            <person name="Wayne K.J."/>
            <person name="Tettelin H."/>
            <person name="Glass J.I."/>
            <person name="Rusch D."/>
            <person name="Podicherti R."/>
            <person name="Tsui H.-C.T."/>
            <person name="Winkler M.E."/>
        </authorList>
    </citation>
    <scope>NUCLEOTIDE SEQUENCE</scope>
</reference>
<dbReference type="AlphaFoldDB" id="A0A381STB8"/>
<feature type="non-terminal residue" evidence="1">
    <location>
        <position position="188"/>
    </location>
</feature>
<dbReference type="EMBL" id="UINC01003484">
    <property type="protein sequence ID" value="SVA06729.1"/>
    <property type="molecule type" value="Genomic_DNA"/>
</dbReference>
<proteinExistence type="predicted"/>